<keyword evidence="2" id="KW-1185">Reference proteome</keyword>
<accession>A0ABS5TI79</accession>
<dbReference type="EMBL" id="JAHBAY010000007">
    <property type="protein sequence ID" value="MBT0770777.1"/>
    <property type="molecule type" value="Genomic_DNA"/>
</dbReference>
<dbReference type="Proteomes" id="UP001197247">
    <property type="component" value="Unassembled WGS sequence"/>
</dbReference>
<evidence type="ECO:0000313" key="2">
    <source>
        <dbReference type="Proteomes" id="UP001197247"/>
    </source>
</evidence>
<evidence type="ECO:0000313" key="1">
    <source>
        <dbReference type="EMBL" id="MBT0770777.1"/>
    </source>
</evidence>
<gene>
    <name evidence="1" type="ORF">KIH74_17675</name>
</gene>
<dbReference type="RefSeq" id="WP_214157077.1">
    <property type="nucleotide sequence ID" value="NZ_JAHBAY010000007.1"/>
</dbReference>
<name>A0ABS5TI79_9ACTN</name>
<proteinExistence type="predicted"/>
<reference evidence="1 2" key="1">
    <citation type="submission" date="2021-05" db="EMBL/GenBank/DDBJ databases">
        <title>Kineosporia and Streptomyces sp. nov. two new marine actinobacteria isolated from Coral.</title>
        <authorList>
            <person name="Buangrab K."/>
            <person name="Sutthacheep M."/>
            <person name="Yeemin T."/>
            <person name="Harunari E."/>
            <person name="Igarashi Y."/>
            <person name="Kanchanasin P."/>
            <person name="Tanasupawat S."/>
            <person name="Phongsopitanun W."/>
        </authorList>
    </citation>
    <scope>NUCLEOTIDE SEQUENCE [LARGE SCALE GENOMIC DNA]</scope>
    <source>
        <strain evidence="1 2">J2-2</strain>
    </source>
</reference>
<organism evidence="1 2">
    <name type="scientific">Kineosporia corallincola</name>
    <dbReference type="NCBI Taxonomy" id="2835133"/>
    <lineage>
        <taxon>Bacteria</taxon>
        <taxon>Bacillati</taxon>
        <taxon>Actinomycetota</taxon>
        <taxon>Actinomycetes</taxon>
        <taxon>Kineosporiales</taxon>
        <taxon>Kineosporiaceae</taxon>
        <taxon>Kineosporia</taxon>
    </lineage>
</organism>
<comment type="caution">
    <text evidence="1">The sequence shown here is derived from an EMBL/GenBank/DDBJ whole genome shotgun (WGS) entry which is preliminary data.</text>
</comment>
<protein>
    <submittedName>
        <fullName evidence="1">Uncharacterized protein</fullName>
    </submittedName>
</protein>
<sequence>MPGSMIAMDIEGTRRVVFDGRMHVAYGQAYLESLHPEVHFDYRQAFDGQINGLLGAGDGTGLYLTTGLHTGSVGFRLVIADHAPDPGPEWEELVELSFRPSGPSAVMQWGGDLLVKFDLPPVWHRARYCARGMDEGRAADVVMAEEALVDHYGLILWPADPAPEQIVRQTSEIAAYWHDVRHHVKARQRRILSWWGENPPSERLIDIHAARWLVRRRRDLAEALAAAEPAAQRAVAYWAARRCCAEARIDHIDPIAAALRMQSRNEMLPPGFERWPFLRTARQETQQARARAAMGDAEAPHGIHRQSWTLTALQGADDENPLLAAIRALTEGAMVFEDDEVFLSEAGEVLAAAGPGPDPRHDPYHGDLHARIVWGDEPPASRLRQAFPRDFIADDQALAEQLADASPVVQRAVARWAARTACTAAGLTAALPEVALALDHLDRGEALPPPFGEEQHEWSLLQREEAPDGTIAVDDLPNFSRPHYTLPVIRQASHPDPLRAAAHALWTAACSFGNDHRREVLDGAAALIARP</sequence>